<name>A0A7W9ARC5_9SPHN</name>
<dbReference type="RefSeq" id="WP_184029007.1">
    <property type="nucleotide sequence ID" value="NZ_JACIJJ010000004.1"/>
</dbReference>
<dbReference type="GO" id="GO:0003677">
    <property type="term" value="F:DNA binding"/>
    <property type="evidence" value="ECO:0007669"/>
    <property type="project" value="UniProtKB-KW"/>
</dbReference>
<dbReference type="SMART" id="SM00421">
    <property type="entry name" value="HTH_LUXR"/>
    <property type="match status" value="1"/>
</dbReference>
<protein>
    <submittedName>
        <fullName evidence="2">DNA-binding CsgD family transcriptional regulator</fullName>
    </submittedName>
</protein>
<organism evidence="2 3">
    <name type="scientific">Sphingomonas yantingensis</name>
    <dbReference type="NCBI Taxonomy" id="1241761"/>
    <lineage>
        <taxon>Bacteria</taxon>
        <taxon>Pseudomonadati</taxon>
        <taxon>Pseudomonadota</taxon>
        <taxon>Alphaproteobacteria</taxon>
        <taxon>Sphingomonadales</taxon>
        <taxon>Sphingomonadaceae</taxon>
        <taxon>Sphingomonas</taxon>
    </lineage>
</organism>
<proteinExistence type="predicted"/>
<dbReference type="InterPro" id="IPR000792">
    <property type="entry name" value="Tscrpt_reg_LuxR_C"/>
</dbReference>
<dbReference type="GO" id="GO:0006355">
    <property type="term" value="P:regulation of DNA-templated transcription"/>
    <property type="evidence" value="ECO:0007669"/>
    <property type="project" value="InterPro"/>
</dbReference>
<evidence type="ECO:0000313" key="3">
    <source>
        <dbReference type="Proteomes" id="UP000557739"/>
    </source>
</evidence>
<evidence type="ECO:0000259" key="1">
    <source>
        <dbReference type="SMART" id="SM00421"/>
    </source>
</evidence>
<gene>
    <name evidence="2" type="ORF">FHR19_002566</name>
</gene>
<dbReference type="SUPFAM" id="SSF46894">
    <property type="entry name" value="C-terminal effector domain of the bipartite response regulators"/>
    <property type="match status" value="1"/>
</dbReference>
<dbReference type="InterPro" id="IPR036388">
    <property type="entry name" value="WH-like_DNA-bd_sf"/>
</dbReference>
<dbReference type="AlphaFoldDB" id="A0A7W9ARC5"/>
<dbReference type="InterPro" id="IPR016032">
    <property type="entry name" value="Sig_transdc_resp-reg_C-effctor"/>
</dbReference>
<sequence>MDLSRVDQAELLTTLHAIGEMTYFSAFLERLLRRTRAAEAFVIEWSERDGWRSSRHGRTGQSLAAALPLDALRALRAGRVYDLAEIGVRGAGKVIRSTGTLGDVWLGVRGDTPFDAADGALLAALSPHVAIASDNHARLAAMQRDLASMQLALDRAGVGWTRLDRQGERQAGMPPPASPRQRAALADDIAAGAPIAAAGQMVALPFPDGGTDASLALFRTEVKAIDRVAAFAAAFGLTVAEARMGAAIAAGASIAEAAIGLNITEQTARYYTKRLFSATGTRGQPDLVRLFWTSIAALA</sequence>
<dbReference type="EMBL" id="JACIJJ010000004">
    <property type="protein sequence ID" value="MBB5699200.1"/>
    <property type="molecule type" value="Genomic_DNA"/>
</dbReference>
<comment type="caution">
    <text evidence="2">The sequence shown here is derived from an EMBL/GenBank/DDBJ whole genome shotgun (WGS) entry which is preliminary data.</text>
</comment>
<dbReference type="Proteomes" id="UP000557739">
    <property type="component" value="Unassembled WGS sequence"/>
</dbReference>
<evidence type="ECO:0000313" key="2">
    <source>
        <dbReference type="EMBL" id="MBB5699200.1"/>
    </source>
</evidence>
<keyword evidence="2" id="KW-0238">DNA-binding</keyword>
<dbReference type="Gene3D" id="1.10.10.10">
    <property type="entry name" value="Winged helix-like DNA-binding domain superfamily/Winged helix DNA-binding domain"/>
    <property type="match status" value="1"/>
</dbReference>
<reference evidence="2 3" key="1">
    <citation type="submission" date="2020-08" db="EMBL/GenBank/DDBJ databases">
        <title>Genomic Encyclopedia of Type Strains, Phase IV (KMG-IV): sequencing the most valuable type-strain genomes for metagenomic binning, comparative biology and taxonomic classification.</title>
        <authorList>
            <person name="Goeker M."/>
        </authorList>
    </citation>
    <scope>NUCLEOTIDE SEQUENCE [LARGE SCALE GENOMIC DNA]</scope>
    <source>
        <strain evidence="2 3">DSM 27244</strain>
    </source>
</reference>
<keyword evidence="3" id="KW-1185">Reference proteome</keyword>
<accession>A0A7W9ARC5</accession>
<feature type="domain" description="HTH luxR-type" evidence="1">
    <location>
        <begin position="234"/>
        <end position="291"/>
    </location>
</feature>